<evidence type="ECO:0000256" key="1">
    <source>
        <dbReference type="SAM" id="Coils"/>
    </source>
</evidence>
<dbReference type="OrthoDB" id="10027642at2759"/>
<evidence type="ECO:0000313" key="5">
    <source>
        <dbReference type="EMBL" id="CAF3794519.1"/>
    </source>
</evidence>
<dbReference type="AlphaFoldDB" id="A0A819B2D3"/>
<name>A0A819B2D3_9BILA</name>
<evidence type="ECO:0000256" key="2">
    <source>
        <dbReference type="SAM" id="MobiDB-lite"/>
    </source>
</evidence>
<keyword evidence="1" id="KW-0175">Coiled coil</keyword>
<dbReference type="EMBL" id="CAJNON010000885">
    <property type="protein sequence ID" value="CAF1398490.1"/>
    <property type="molecule type" value="Genomic_DNA"/>
</dbReference>
<proteinExistence type="predicted"/>
<dbReference type="Pfam" id="PF00004">
    <property type="entry name" value="AAA"/>
    <property type="match status" value="1"/>
</dbReference>
<protein>
    <recommendedName>
        <fullName evidence="3">AAA+ ATPase domain-containing protein</fullName>
    </recommendedName>
</protein>
<dbReference type="GO" id="GO:0005524">
    <property type="term" value="F:ATP binding"/>
    <property type="evidence" value="ECO:0007669"/>
    <property type="project" value="InterPro"/>
</dbReference>
<dbReference type="InterPro" id="IPR050168">
    <property type="entry name" value="AAA_ATPase_domain"/>
</dbReference>
<feature type="coiled-coil region" evidence="1">
    <location>
        <begin position="439"/>
        <end position="477"/>
    </location>
</feature>
<dbReference type="Gene3D" id="3.40.50.300">
    <property type="entry name" value="P-loop containing nucleotide triphosphate hydrolases"/>
    <property type="match status" value="1"/>
</dbReference>
<evidence type="ECO:0000313" key="4">
    <source>
        <dbReference type="EMBL" id="CAF1398490.1"/>
    </source>
</evidence>
<evidence type="ECO:0000313" key="6">
    <source>
        <dbReference type="Proteomes" id="UP000663881"/>
    </source>
</evidence>
<dbReference type="Proteomes" id="UP000663881">
    <property type="component" value="Unassembled WGS sequence"/>
</dbReference>
<dbReference type="InterPro" id="IPR003593">
    <property type="entry name" value="AAA+_ATPase"/>
</dbReference>
<accession>A0A819B2D3</accession>
<sequence length="1113" mass="128702">MQVQYSSSLKRANRRHVNTEKQSANETELPSQITCYIHVKQNRASVEEFIQQFLLQSLIYQQNNHNYRSHKVHSAISTTTTSPLSSNETRPLARGCVLDMFIRTHLSDRGVVNTGFCLTKLQLAEPLTIEDEFDTWYFDYMRGMFDIWLIPRNTQTFPLKWSINEDTEISLNITSAGIITNIGNNNISTGGNIDRPSTVSLERFINDICQKENNGNTDKWLAELHNEDIQSYTHLANLKFSEWEQMKTLSINARKIIKSYVEREKILSSEVKKTNKSENDSDNDANLISKSQLIAYLHQIKLYFHYILSEQFAQAGIPQPAKINHQCVDLAFDEMRTEGFADDGLFDQMKSFFLPLTMTKKDINATDKQYSQKERELEEKLISLRSAREKLDIKLAEIGKTYYRLSDEIEHMKSISPANLTNSRNNQNDWEPVPIRQQLDDLRNRMNELQSRRSDYLTQWQKENDAINNIQNALENQKHQNNDIDLIKPNRGFIMYGPPGTGKSEIMSKLSARIGITMVAPSMAAGELDRPLVGESERIINDICMRCHRLPYLMCCVAIDEIDSLAPKRTDESRHTDVSKLSVLLSVIEGIKDVRNLMFFCATNRIHMMDKAFLRRMSGEFFVGRPSSHARKLILSGIKWWHLNPEMLEDLTMATTNFSGAALRALRRSITTHCINAFLTNESYEISKRTVLEHAHEMALKYRIMIGAETLPALILRTLNQSLPVDRWNVEDKPGSVYSGKILINLSMKKVYVEATITENNNEQKKIVYQDKLTEKETDLQGLIERLVYYGKSRNVQLLQLIDLNLLLGESAYNEEKKFEILRERVEEFTSYRRSMIVFDLDSLIGVNKSEAYAALGNSTNVSLVNHNVNIYIQEQFRYAYCQPPSSTNEKQEKKELDKLKEKWSVIVVRDPYLYKQFCNGDHQFTRPPEEIQEEEMEHRRAEEKNICAQCKDYYTEQDNKMGQCVHHDGFVYDCSSFKLETCGQAEAIQKLVTEEAQLLNRLNNNNITNEQKERHEKTKQRFKFICCNQTVQTSGNMGGCKKGKHQILTDNEWESLCNHNEYYINKWNKLSRAFDANNGIANITQRGTRMHSTSTSNTPTTFRPKLPNSNFQ</sequence>
<dbReference type="InterPro" id="IPR027417">
    <property type="entry name" value="P-loop_NTPase"/>
</dbReference>
<dbReference type="EMBL" id="CAJOAY010001108">
    <property type="protein sequence ID" value="CAF3794519.1"/>
    <property type="molecule type" value="Genomic_DNA"/>
</dbReference>
<dbReference type="Proteomes" id="UP000663891">
    <property type="component" value="Unassembled WGS sequence"/>
</dbReference>
<gene>
    <name evidence="5" type="ORF">OKA104_LOCUS18111</name>
    <name evidence="4" type="ORF">VCS650_LOCUS36355</name>
</gene>
<evidence type="ECO:0000259" key="3">
    <source>
        <dbReference type="SMART" id="SM00382"/>
    </source>
</evidence>
<feature type="region of interest" description="Disordered" evidence="2">
    <location>
        <begin position="1"/>
        <end position="25"/>
    </location>
</feature>
<organism evidence="5 6">
    <name type="scientific">Adineta steineri</name>
    <dbReference type="NCBI Taxonomy" id="433720"/>
    <lineage>
        <taxon>Eukaryota</taxon>
        <taxon>Metazoa</taxon>
        <taxon>Spiralia</taxon>
        <taxon>Gnathifera</taxon>
        <taxon>Rotifera</taxon>
        <taxon>Eurotatoria</taxon>
        <taxon>Bdelloidea</taxon>
        <taxon>Adinetida</taxon>
        <taxon>Adinetidae</taxon>
        <taxon>Adineta</taxon>
    </lineage>
</organism>
<reference evidence="5" key="1">
    <citation type="submission" date="2021-02" db="EMBL/GenBank/DDBJ databases">
        <authorList>
            <person name="Nowell W R."/>
        </authorList>
    </citation>
    <scope>NUCLEOTIDE SEQUENCE</scope>
</reference>
<dbReference type="InterPro" id="IPR003959">
    <property type="entry name" value="ATPase_AAA_core"/>
</dbReference>
<dbReference type="CDD" id="cd19481">
    <property type="entry name" value="RecA-like_protease"/>
    <property type="match status" value="1"/>
</dbReference>
<feature type="compositionally biased region" description="Polar residues" evidence="2">
    <location>
        <begin position="1"/>
        <end position="10"/>
    </location>
</feature>
<comment type="caution">
    <text evidence="5">The sequence shown here is derived from an EMBL/GenBank/DDBJ whole genome shotgun (WGS) entry which is preliminary data.</text>
</comment>
<dbReference type="PANTHER" id="PTHR23077">
    <property type="entry name" value="AAA-FAMILY ATPASE"/>
    <property type="match status" value="1"/>
</dbReference>
<dbReference type="GO" id="GO:0016887">
    <property type="term" value="F:ATP hydrolysis activity"/>
    <property type="evidence" value="ECO:0007669"/>
    <property type="project" value="InterPro"/>
</dbReference>
<dbReference type="SMART" id="SM00382">
    <property type="entry name" value="AAA"/>
    <property type="match status" value="1"/>
</dbReference>
<feature type="region of interest" description="Disordered" evidence="2">
    <location>
        <begin position="1087"/>
        <end position="1113"/>
    </location>
</feature>
<feature type="domain" description="AAA+ ATPase" evidence="3">
    <location>
        <begin position="489"/>
        <end position="627"/>
    </location>
</feature>
<dbReference type="SUPFAM" id="SSF52540">
    <property type="entry name" value="P-loop containing nucleoside triphosphate hydrolases"/>
    <property type="match status" value="1"/>
</dbReference>